<keyword evidence="3" id="KW-1185">Reference proteome</keyword>
<dbReference type="EMBL" id="QDKM01000007">
    <property type="protein sequence ID" value="PVH28071.1"/>
    <property type="molecule type" value="Genomic_DNA"/>
</dbReference>
<accession>A0A2T8HRL4</accession>
<feature type="transmembrane region" description="Helical" evidence="1">
    <location>
        <begin position="146"/>
        <end position="165"/>
    </location>
</feature>
<reference evidence="2 3" key="1">
    <citation type="submission" date="2018-04" db="EMBL/GenBank/DDBJ databases">
        <title>Pararhodobacter oceanense sp. nov., isolated from marine intertidal sediment.</title>
        <authorList>
            <person name="Wang X.-L."/>
            <person name="Du Z.-J."/>
        </authorList>
    </citation>
    <scope>NUCLEOTIDE SEQUENCE [LARGE SCALE GENOMIC DNA]</scope>
    <source>
        <strain evidence="2 3">AM505</strain>
    </source>
</reference>
<evidence type="ECO:0000313" key="3">
    <source>
        <dbReference type="Proteomes" id="UP000245911"/>
    </source>
</evidence>
<feature type="transmembrane region" description="Helical" evidence="1">
    <location>
        <begin position="172"/>
        <end position="191"/>
    </location>
</feature>
<comment type="caution">
    <text evidence="2">The sequence shown here is derived from an EMBL/GenBank/DDBJ whole genome shotgun (WGS) entry which is preliminary data.</text>
</comment>
<keyword evidence="1" id="KW-0472">Membrane</keyword>
<dbReference type="OrthoDB" id="7949130at2"/>
<feature type="transmembrane region" description="Helical" evidence="1">
    <location>
        <begin position="120"/>
        <end position="140"/>
    </location>
</feature>
<protein>
    <submittedName>
        <fullName evidence="2">Exopolysaccharide biosynthesis protein exod</fullName>
    </submittedName>
</protein>
<name>A0A2T8HRL4_9RHOB</name>
<evidence type="ECO:0000313" key="2">
    <source>
        <dbReference type="EMBL" id="PVH28071.1"/>
    </source>
</evidence>
<keyword evidence="1" id="KW-1133">Transmembrane helix</keyword>
<evidence type="ECO:0000256" key="1">
    <source>
        <dbReference type="SAM" id="Phobius"/>
    </source>
</evidence>
<dbReference type="PIRSF" id="PIRSF033239">
    <property type="entry name" value="ExoD"/>
    <property type="match status" value="1"/>
</dbReference>
<gene>
    <name evidence="2" type="ORF">DDE20_14785</name>
</gene>
<dbReference type="PANTHER" id="PTHR41795">
    <property type="entry name" value="EXOPOLYSACCHARIDE SYNTHESIS PROTEIN"/>
    <property type="match status" value="1"/>
</dbReference>
<dbReference type="RefSeq" id="WP_116559289.1">
    <property type="nucleotide sequence ID" value="NZ_QDKM01000007.1"/>
</dbReference>
<sequence length="194" mass="20849">MSDDHALSDVLDRLEAALGDGDISVQDVIETLGARSFASVMLLFSLIAVSPASTIPGVTTSVAMVTFLVAAQMMIGRRHLWLPALITRRQLPAAKLARSIKWLRRPIGFVERHLKARLTFLLQPPWLYLPLVLVMFLSALMPMMEFIPASGSLAAAVIALFAAGWLTRDGALVGAAVLVLLGIPALIWSLGLPG</sequence>
<dbReference type="AlphaFoldDB" id="A0A2T8HRL4"/>
<dbReference type="PANTHER" id="PTHR41795:SF1">
    <property type="entry name" value="EXOPOLYSACCHARIDE SYNTHESIS PROTEIN"/>
    <property type="match status" value="1"/>
</dbReference>
<proteinExistence type="predicted"/>
<organism evidence="2 3">
    <name type="scientific">Pararhodobacter oceanensis</name>
    <dbReference type="NCBI Taxonomy" id="2172121"/>
    <lineage>
        <taxon>Bacteria</taxon>
        <taxon>Pseudomonadati</taxon>
        <taxon>Pseudomonadota</taxon>
        <taxon>Alphaproteobacteria</taxon>
        <taxon>Rhodobacterales</taxon>
        <taxon>Paracoccaceae</taxon>
        <taxon>Pararhodobacter</taxon>
    </lineage>
</organism>
<dbReference type="Pfam" id="PF06055">
    <property type="entry name" value="ExoD"/>
    <property type="match status" value="1"/>
</dbReference>
<dbReference type="InterPro" id="IPR010331">
    <property type="entry name" value="ExoD"/>
</dbReference>
<keyword evidence="1" id="KW-0812">Transmembrane</keyword>
<dbReference type="Proteomes" id="UP000245911">
    <property type="component" value="Unassembled WGS sequence"/>
</dbReference>
<feature type="transmembrane region" description="Helical" evidence="1">
    <location>
        <begin position="42"/>
        <end position="70"/>
    </location>
</feature>